<keyword evidence="3" id="KW-1185">Reference proteome</keyword>
<name>A0A8J2SH58_9STRA</name>
<protein>
    <submittedName>
        <fullName evidence="2">Uncharacterized protein</fullName>
    </submittedName>
</protein>
<evidence type="ECO:0000313" key="2">
    <source>
        <dbReference type="EMBL" id="CAH0372418.1"/>
    </source>
</evidence>
<comment type="caution">
    <text evidence="2">The sequence shown here is derived from an EMBL/GenBank/DDBJ whole genome shotgun (WGS) entry which is preliminary data.</text>
</comment>
<gene>
    <name evidence="2" type="ORF">PECAL_3P24120</name>
</gene>
<feature type="compositionally biased region" description="Low complexity" evidence="1">
    <location>
        <begin position="286"/>
        <end position="296"/>
    </location>
</feature>
<feature type="region of interest" description="Disordered" evidence="1">
    <location>
        <begin position="274"/>
        <end position="330"/>
    </location>
</feature>
<evidence type="ECO:0000256" key="1">
    <source>
        <dbReference type="SAM" id="MobiDB-lite"/>
    </source>
</evidence>
<proteinExistence type="predicted"/>
<feature type="region of interest" description="Disordered" evidence="1">
    <location>
        <begin position="32"/>
        <end position="70"/>
    </location>
</feature>
<evidence type="ECO:0000313" key="3">
    <source>
        <dbReference type="Proteomes" id="UP000789595"/>
    </source>
</evidence>
<sequence>MQAPQMLALLSMAHATAHTRARVARVARVAGPATGARGHALSPPRGRAPPRRSPDAARDRRPTRDEALARPAWDRCTRRLAVQRWLGATAAASAAAGAAAPAVAAGSYDAPDLNEVSGLVVLRVAQVADFQEKLLREVAKGSDLGVPVTPQQFMFGTELLLENSNLDGNIKLMIREEVPRDRRDEALKRAPQTMNALLAISGAAARIADAGRFQLTPDDARELADLYRNFRRELLLLFATLPPDAQKRYSGYADALLAYEKDLTRDCKGGAAGGCLTEDDEPAPPAKGSPKAGQAPRDLAKALEAADARGDLESAAAPEAPPAWVPPAAKPARGSFAAMAAGY</sequence>
<accession>A0A8J2SH58</accession>
<feature type="compositionally biased region" description="Basic and acidic residues" evidence="1">
    <location>
        <begin position="298"/>
        <end position="312"/>
    </location>
</feature>
<reference evidence="2" key="1">
    <citation type="submission" date="2021-11" db="EMBL/GenBank/DDBJ databases">
        <authorList>
            <consortium name="Genoscope - CEA"/>
            <person name="William W."/>
        </authorList>
    </citation>
    <scope>NUCLEOTIDE SEQUENCE</scope>
</reference>
<feature type="compositionally biased region" description="Basic and acidic residues" evidence="1">
    <location>
        <begin position="52"/>
        <end position="70"/>
    </location>
</feature>
<feature type="compositionally biased region" description="Pro residues" evidence="1">
    <location>
        <begin position="319"/>
        <end position="329"/>
    </location>
</feature>
<dbReference type="Proteomes" id="UP000789595">
    <property type="component" value="Unassembled WGS sequence"/>
</dbReference>
<organism evidence="2 3">
    <name type="scientific">Pelagomonas calceolata</name>
    <dbReference type="NCBI Taxonomy" id="35677"/>
    <lineage>
        <taxon>Eukaryota</taxon>
        <taxon>Sar</taxon>
        <taxon>Stramenopiles</taxon>
        <taxon>Ochrophyta</taxon>
        <taxon>Pelagophyceae</taxon>
        <taxon>Pelagomonadales</taxon>
        <taxon>Pelagomonadaceae</taxon>
        <taxon>Pelagomonas</taxon>
    </lineage>
</organism>
<dbReference type="OrthoDB" id="41435at2759"/>
<dbReference type="AlphaFoldDB" id="A0A8J2SH58"/>
<dbReference type="EMBL" id="CAKKNE010000003">
    <property type="protein sequence ID" value="CAH0372418.1"/>
    <property type="molecule type" value="Genomic_DNA"/>
</dbReference>